<comment type="caution">
    <text evidence="1">The sequence shown here is derived from an EMBL/GenBank/DDBJ whole genome shotgun (WGS) entry which is preliminary data.</text>
</comment>
<evidence type="ECO:0000313" key="1">
    <source>
        <dbReference type="EMBL" id="EKC80108.1"/>
    </source>
</evidence>
<protein>
    <submittedName>
        <fullName evidence="1">ATPase associated with various cellular activities AAA_5</fullName>
    </submittedName>
</protein>
<sequence>MLQFLQYKVFGRHRVPDGWIIVTAGNPPEYNNSVREFDIVTWDR</sequence>
<gene>
    <name evidence="1" type="ORF">LEA_01730</name>
</gene>
<reference evidence="1" key="1">
    <citation type="journal article" date="2013" name="Environ. Microbiol.">
        <title>Microbiota from the distal guts of lean and obese adolescents exhibit partial functional redundancy besides clear differences in community structure.</title>
        <authorList>
            <person name="Ferrer M."/>
            <person name="Ruiz A."/>
            <person name="Lanza F."/>
            <person name="Haange S.B."/>
            <person name="Oberbach A."/>
            <person name="Till H."/>
            <person name="Bargiela R."/>
            <person name="Campoy C."/>
            <person name="Segura M.T."/>
            <person name="Richter M."/>
            <person name="von Bergen M."/>
            <person name="Seifert J."/>
            <person name="Suarez A."/>
        </authorList>
    </citation>
    <scope>NUCLEOTIDE SEQUENCE</scope>
</reference>
<feature type="non-terminal residue" evidence="1">
    <location>
        <position position="44"/>
    </location>
</feature>
<organism evidence="1">
    <name type="scientific">human gut metagenome</name>
    <dbReference type="NCBI Taxonomy" id="408170"/>
    <lineage>
        <taxon>unclassified sequences</taxon>
        <taxon>metagenomes</taxon>
        <taxon>organismal metagenomes</taxon>
    </lineage>
</organism>
<proteinExistence type="predicted"/>
<name>K1UDD3_9ZZZZ</name>
<dbReference type="EMBL" id="AJWY01001206">
    <property type="protein sequence ID" value="EKC80108.1"/>
    <property type="molecule type" value="Genomic_DNA"/>
</dbReference>
<accession>K1UDD3</accession>
<dbReference type="AlphaFoldDB" id="K1UDD3"/>